<dbReference type="RefSeq" id="WP_008425282.1">
    <property type="nucleotide sequence ID" value="NZ_AOIA01000131.1"/>
</dbReference>
<dbReference type="AlphaFoldDB" id="L9X3D3"/>
<organism evidence="1 2">
    <name type="scientific">Natronococcus jeotgali DSM 18795</name>
    <dbReference type="NCBI Taxonomy" id="1227498"/>
    <lineage>
        <taxon>Archaea</taxon>
        <taxon>Methanobacteriati</taxon>
        <taxon>Methanobacteriota</taxon>
        <taxon>Stenosarchaea group</taxon>
        <taxon>Halobacteria</taxon>
        <taxon>Halobacteriales</taxon>
        <taxon>Natrialbaceae</taxon>
        <taxon>Natronococcus</taxon>
    </lineage>
</organism>
<keyword evidence="2" id="KW-1185">Reference proteome</keyword>
<dbReference type="EMBL" id="AOIA01000131">
    <property type="protein sequence ID" value="ELY55078.1"/>
    <property type="molecule type" value="Genomic_DNA"/>
</dbReference>
<evidence type="ECO:0000313" key="1">
    <source>
        <dbReference type="EMBL" id="ELY55078.1"/>
    </source>
</evidence>
<evidence type="ECO:0000313" key="2">
    <source>
        <dbReference type="Proteomes" id="UP000011531"/>
    </source>
</evidence>
<accession>L9X3D3</accession>
<dbReference type="Proteomes" id="UP000011531">
    <property type="component" value="Unassembled WGS sequence"/>
</dbReference>
<gene>
    <name evidence="1" type="ORF">C492_16041</name>
</gene>
<dbReference type="OrthoDB" id="257177at2157"/>
<name>L9X3D3_9EURY</name>
<reference evidence="1 2" key="1">
    <citation type="journal article" date="2014" name="PLoS Genet.">
        <title>Phylogenetically driven sequencing of extremely halophilic archaea reveals strategies for static and dynamic osmo-response.</title>
        <authorList>
            <person name="Becker E.A."/>
            <person name="Seitzer P.M."/>
            <person name="Tritt A."/>
            <person name="Larsen D."/>
            <person name="Krusor M."/>
            <person name="Yao A.I."/>
            <person name="Wu D."/>
            <person name="Madern D."/>
            <person name="Eisen J.A."/>
            <person name="Darling A.E."/>
            <person name="Facciotti M.T."/>
        </authorList>
    </citation>
    <scope>NUCLEOTIDE SEQUENCE [LARGE SCALE GENOMIC DNA]</scope>
    <source>
        <strain evidence="1 2">DSM 18795</strain>
    </source>
</reference>
<sequence length="72" mass="7548">MDEPPRNEEVERAAAICEGCGDAIAVRVEADGQLRPIGSGTGECCACDEPDLRVMDDAAEILDDPGTVDRSA</sequence>
<protein>
    <submittedName>
        <fullName evidence="1">Uncharacterized protein</fullName>
    </submittedName>
</protein>
<comment type="caution">
    <text evidence="1">The sequence shown here is derived from an EMBL/GenBank/DDBJ whole genome shotgun (WGS) entry which is preliminary data.</text>
</comment>
<proteinExistence type="predicted"/>